<dbReference type="InterPro" id="IPR036390">
    <property type="entry name" value="WH_DNA-bd_sf"/>
</dbReference>
<dbReference type="PANTHER" id="PTHR38768">
    <property type="entry name" value="UPF0502 PROTEIN YCEH"/>
    <property type="match status" value="1"/>
</dbReference>
<dbReference type="InterPro" id="IPR036388">
    <property type="entry name" value="WH-like_DNA-bd_sf"/>
</dbReference>
<name>A0A1L8CPV4_9PROT</name>
<keyword evidence="3" id="KW-1185">Reference proteome</keyword>
<proteinExistence type="inferred from homology"/>
<dbReference type="STRING" id="1921010.MMIC_P1834"/>
<sequence length="217" mass="24375">MSDTTIDSDAMLSELQARVLGSLMEKQMTTPDYYPLTLNALVAACNQKSSRNPVMSLTPQQVGTVINELRHEGLVTANTLARADRYEQFFSRKLNLSSKERAIVCVMLLRGAHTLNEIKVNTNRMVEFANHDEILQSLNKLMERDEPMVVLIPRAHGQREDRYTHLLCGMPDIETVTVKAPSTASPLPDNALTRITRLEETVAQLQQEVKQLKGLES</sequence>
<evidence type="ECO:0000313" key="2">
    <source>
        <dbReference type="EMBL" id="GAV20859.1"/>
    </source>
</evidence>
<comment type="caution">
    <text evidence="2">The sequence shown here is derived from an EMBL/GenBank/DDBJ whole genome shotgun (WGS) entry which is preliminary data.</text>
</comment>
<dbReference type="SUPFAM" id="SSF46785">
    <property type="entry name" value="Winged helix' DNA-binding domain"/>
    <property type="match status" value="2"/>
</dbReference>
<dbReference type="InterPro" id="IPR007432">
    <property type="entry name" value="DUF480"/>
</dbReference>
<dbReference type="OrthoDB" id="9784785at2"/>
<gene>
    <name evidence="2" type="ORF">MMIC_P1834</name>
</gene>
<dbReference type="Proteomes" id="UP000231632">
    <property type="component" value="Unassembled WGS sequence"/>
</dbReference>
<reference evidence="2 3" key="1">
    <citation type="journal article" date="2017" name="Arch. Microbiol.">
        <title>Mariprofundus micogutta sp. nov., a novel iron-oxidizing zetaproteobacterium isolated from a deep-sea hydrothermal field at the Bayonnaise knoll of the Izu-Ogasawara arc, and a description of Mariprofundales ord. nov. and Zetaproteobacteria classis nov.</title>
        <authorList>
            <person name="Makita H."/>
            <person name="Tanaka E."/>
            <person name="Mitsunobu S."/>
            <person name="Miyazaki M."/>
            <person name="Nunoura T."/>
            <person name="Uematsu K."/>
            <person name="Takaki Y."/>
            <person name="Nishi S."/>
            <person name="Shimamura S."/>
            <person name="Takai K."/>
        </authorList>
    </citation>
    <scope>NUCLEOTIDE SEQUENCE [LARGE SCALE GENOMIC DNA]</scope>
    <source>
        <strain evidence="2 3">ET2</strain>
    </source>
</reference>
<accession>A0A1L8CPV4</accession>
<dbReference type="EMBL" id="BDFD01000016">
    <property type="protein sequence ID" value="GAV20859.1"/>
    <property type="molecule type" value="Genomic_DNA"/>
</dbReference>
<dbReference type="AlphaFoldDB" id="A0A1L8CPV4"/>
<dbReference type="Pfam" id="PF04337">
    <property type="entry name" value="DUF480"/>
    <property type="match status" value="1"/>
</dbReference>
<organism evidence="2 3">
    <name type="scientific">Mariprofundus micogutta</name>
    <dbReference type="NCBI Taxonomy" id="1921010"/>
    <lineage>
        <taxon>Bacteria</taxon>
        <taxon>Pseudomonadati</taxon>
        <taxon>Pseudomonadota</taxon>
        <taxon>Candidatius Mariprofundia</taxon>
        <taxon>Mariprofundales</taxon>
        <taxon>Mariprofundaceae</taxon>
        <taxon>Mariprofundus</taxon>
    </lineage>
</organism>
<comment type="similarity">
    <text evidence="1">Belongs to the UPF0502 family.</text>
</comment>
<dbReference type="PANTHER" id="PTHR38768:SF1">
    <property type="entry name" value="UPF0502 PROTEIN YCEH"/>
    <property type="match status" value="1"/>
</dbReference>
<dbReference type="HAMAP" id="MF_01584">
    <property type="entry name" value="UPF0502"/>
    <property type="match status" value="1"/>
</dbReference>
<protein>
    <submittedName>
        <fullName evidence="2">Uncharacterized protein</fullName>
    </submittedName>
</protein>
<evidence type="ECO:0000256" key="1">
    <source>
        <dbReference type="HAMAP-Rule" id="MF_01584"/>
    </source>
</evidence>
<evidence type="ECO:0000313" key="3">
    <source>
        <dbReference type="Proteomes" id="UP000231632"/>
    </source>
</evidence>
<dbReference type="Gene3D" id="1.10.10.10">
    <property type="entry name" value="Winged helix-like DNA-binding domain superfamily/Winged helix DNA-binding domain"/>
    <property type="match status" value="2"/>
</dbReference>
<dbReference type="RefSeq" id="WP_083530543.1">
    <property type="nucleotide sequence ID" value="NZ_BDFD01000016.1"/>
</dbReference>